<feature type="region of interest" description="Disordered" evidence="4">
    <location>
        <begin position="1098"/>
        <end position="1119"/>
    </location>
</feature>
<keyword evidence="6" id="KW-1185">Reference proteome</keyword>
<protein>
    <submittedName>
        <fullName evidence="5">Uncharacterized protein</fullName>
    </submittedName>
</protein>
<dbReference type="PANTHER" id="PTHR24112:SF9">
    <property type="entry name" value="PROTEIN PHOSPHATASE 1 REGULATORY SUBUNIT 37"/>
    <property type="match status" value="1"/>
</dbReference>
<feature type="compositionally biased region" description="Polar residues" evidence="4">
    <location>
        <begin position="560"/>
        <end position="569"/>
    </location>
</feature>
<dbReference type="CDD" id="cd00116">
    <property type="entry name" value="LRR_RI"/>
    <property type="match status" value="1"/>
</dbReference>
<dbReference type="eggNOG" id="KOG1908">
    <property type="taxonomic scope" value="Eukaryota"/>
</dbReference>
<keyword evidence="2" id="KW-0677">Repeat</keyword>
<evidence type="ECO:0000256" key="2">
    <source>
        <dbReference type="ARBA" id="ARBA00022737"/>
    </source>
</evidence>
<evidence type="ECO:0000256" key="4">
    <source>
        <dbReference type="SAM" id="MobiDB-lite"/>
    </source>
</evidence>
<proteinExistence type="inferred from homology"/>
<evidence type="ECO:0000256" key="3">
    <source>
        <dbReference type="ARBA" id="ARBA00038315"/>
    </source>
</evidence>
<name>T1J462_STRMM</name>
<feature type="compositionally biased region" description="Low complexity" evidence="4">
    <location>
        <begin position="845"/>
        <end position="859"/>
    </location>
</feature>
<dbReference type="InterPro" id="IPR001611">
    <property type="entry name" value="Leu-rich_rpt"/>
</dbReference>
<dbReference type="CDD" id="cd22265">
    <property type="entry name" value="UDM1_RNF168"/>
    <property type="match status" value="1"/>
</dbReference>
<reference evidence="5" key="2">
    <citation type="submission" date="2015-02" db="UniProtKB">
        <authorList>
            <consortium name="EnsemblMetazoa"/>
        </authorList>
    </citation>
    <scope>IDENTIFICATION</scope>
</reference>
<dbReference type="EnsemblMetazoa" id="SMAR008392-RA">
    <property type="protein sequence ID" value="SMAR008392-PA"/>
    <property type="gene ID" value="SMAR008392"/>
</dbReference>
<feature type="compositionally biased region" description="Polar residues" evidence="4">
    <location>
        <begin position="769"/>
        <end position="784"/>
    </location>
</feature>
<dbReference type="Pfam" id="PF13516">
    <property type="entry name" value="LRR_6"/>
    <property type="match status" value="2"/>
</dbReference>
<accession>T1J462</accession>
<feature type="region of interest" description="Disordered" evidence="4">
    <location>
        <begin position="839"/>
        <end position="859"/>
    </location>
</feature>
<dbReference type="STRING" id="126957.T1J462"/>
<dbReference type="EMBL" id="JH431839">
    <property type="status" value="NOT_ANNOTATED_CDS"/>
    <property type="molecule type" value="Genomic_DNA"/>
</dbReference>
<feature type="compositionally biased region" description="Polar residues" evidence="4">
    <location>
        <begin position="896"/>
        <end position="916"/>
    </location>
</feature>
<keyword evidence="1" id="KW-0433">Leucine-rich repeat</keyword>
<dbReference type="Proteomes" id="UP000014500">
    <property type="component" value="Unassembled WGS sequence"/>
</dbReference>
<sequence>MLGSENLRSAIKSPVMSMGEEKIEEKVMRRVNFPADDSLVTGYLEPPNPWAKALDVTSEDLVQVYKSACEALNIKPINKVIQQLQQIESISNRVDCLSLKGEKLDHRHYEALEEIFKRVQFETIDVEATNLDEETSVALFDMIEYYESARNLNIALNRNLNLRSWQACARMLKKTPTLESLDARSTPLNEHIMQLLCRTLRAGSNLTTLHLENCNISGRSCTVLMNALKVNSTLSELYLADNKLNSTDALQIGNLLRSNSRLKHLDLRCNHVLDSGIAHIVDGLNDQSIGPGEGLETLILWSNQLTFCSTAHLAKVVVKCSSLLTLNIGNNNITNEGVFHLKEALMKNRTLMNIGLQQAKLTCEGAVAVAEYIAENPSIQLIDLRENNIKIAGLLALSLSMRVNKSVTRLDLDKDPKKETNKDLQDQHQKLLLEIMECCERNNQELVKQKAEHDSENALDEGEQTEILSESVSRLLSLFEQTPKIKTSLKQTKKHHGQPLSPTPVIVLPEHDTPVSLVLTPSSSPNLSPINPGLLSPPAICPSPPKSRFRVSRVSADTDSFVSSAGSTPMPSPVPSPGHTPFASPGCSPFPSPLSSPMGSPLSSPFRNGFGVGTSFSSYLSTSAPIKMPTSKPSLLVDPLKKRALKTWNSSSSLPRSDGCCLRPFTVTDHPGKTVRTLFSEVLPSGISAPPPSPVVSDSGTVVYEVPPNTPDERSDDMTSWSEDDTGDLSELRISCGSESWMDSLSDGLLSGGSSPTSESCPSLSSYSNVTPLTSPTPNPSISTVEEYKDPSEVTVSGTPSSEIVSEKWPTSPAPILVSPMSEMTTESELCSAVSLDSGVATPDSELSSASSSVSYPSSMTSLEKPFLGTLAPPCSPIGVCATSLNSSSATTSDSPQGTNKRALSPKTSQNGFEDGAVQTNMSSGAFCLELPETGELELLSPASFSIPIRKKKKTEDDDKMQCGSSATTPTKMRDIKLAEPSCVLLFGGGLPSGNVFPRQIKDLTCFEASNEVAKSDLEFNVYEKMNTEMLIQKRDKENRENMEMLLREQDDEEKGKMEILAQEREEEEKCDMERRRQIEELKRSLEEAKVLIGRRASTGSFPGTAGSASTSSKQHGCRRTSTMVDELIQKQLMELHKNVYNNEEEDQKQEVQKTDDIVEGIKDTMEESDENGNACDTTVLRLSVQITDDADDKFPLVDEEHPTVCHLETQVPEETLAQVAMKYDDESNQRLTATVAFIHSDMSPVRQRLIGSGTLDLSSDSSTHIRVNPQCRSIGPGDLFQLIEDLNDSLPSIDASGKVY</sequence>
<evidence type="ECO:0000256" key="1">
    <source>
        <dbReference type="ARBA" id="ARBA00022614"/>
    </source>
</evidence>
<feature type="region of interest" description="Disordered" evidence="4">
    <location>
        <begin position="886"/>
        <end position="916"/>
    </location>
</feature>
<dbReference type="SUPFAM" id="SSF52047">
    <property type="entry name" value="RNI-like"/>
    <property type="match status" value="1"/>
</dbReference>
<reference evidence="6" key="1">
    <citation type="submission" date="2011-05" db="EMBL/GenBank/DDBJ databases">
        <authorList>
            <person name="Richards S.R."/>
            <person name="Qu J."/>
            <person name="Jiang H."/>
            <person name="Jhangiani S.N."/>
            <person name="Agravi P."/>
            <person name="Goodspeed R."/>
            <person name="Gross S."/>
            <person name="Mandapat C."/>
            <person name="Jackson L."/>
            <person name="Mathew T."/>
            <person name="Pu L."/>
            <person name="Thornton R."/>
            <person name="Saada N."/>
            <person name="Wilczek-Boney K.B."/>
            <person name="Lee S."/>
            <person name="Kovar C."/>
            <person name="Wu Y."/>
            <person name="Scherer S.E."/>
            <person name="Worley K.C."/>
            <person name="Muzny D.M."/>
            <person name="Gibbs R."/>
        </authorList>
    </citation>
    <scope>NUCLEOTIDE SEQUENCE</scope>
    <source>
        <strain evidence="6">Brora</strain>
    </source>
</reference>
<dbReference type="PANTHER" id="PTHR24112">
    <property type="entry name" value="LEUCINE-RICH REPEAT, ISOFORM F-RELATED"/>
    <property type="match status" value="1"/>
</dbReference>
<dbReference type="Gene3D" id="3.80.10.10">
    <property type="entry name" value="Ribonuclease Inhibitor"/>
    <property type="match status" value="2"/>
</dbReference>
<evidence type="ECO:0000313" key="5">
    <source>
        <dbReference type="EnsemblMetazoa" id="SMAR008392-PA"/>
    </source>
</evidence>
<feature type="compositionally biased region" description="Low complexity" evidence="4">
    <location>
        <begin position="745"/>
        <end position="768"/>
    </location>
</feature>
<comment type="similarity">
    <text evidence="3">Belongs to the PPP1R37 family.</text>
</comment>
<feature type="compositionally biased region" description="Low complexity" evidence="4">
    <location>
        <begin position="886"/>
        <end position="895"/>
    </location>
</feature>
<feature type="region of interest" description="Disordered" evidence="4">
    <location>
        <begin position="745"/>
        <end position="809"/>
    </location>
</feature>
<feature type="region of interest" description="Disordered" evidence="4">
    <location>
        <begin position="686"/>
        <end position="728"/>
    </location>
</feature>
<dbReference type="HOGENOM" id="CLU_261476_0_0_1"/>
<dbReference type="InterPro" id="IPR032675">
    <property type="entry name" value="LRR_dom_sf"/>
</dbReference>
<organism evidence="5 6">
    <name type="scientific">Strigamia maritima</name>
    <name type="common">European centipede</name>
    <name type="synonym">Geophilus maritimus</name>
    <dbReference type="NCBI Taxonomy" id="126957"/>
    <lineage>
        <taxon>Eukaryota</taxon>
        <taxon>Metazoa</taxon>
        <taxon>Ecdysozoa</taxon>
        <taxon>Arthropoda</taxon>
        <taxon>Myriapoda</taxon>
        <taxon>Chilopoda</taxon>
        <taxon>Pleurostigmophora</taxon>
        <taxon>Geophilomorpha</taxon>
        <taxon>Linotaeniidae</taxon>
        <taxon>Strigamia</taxon>
    </lineage>
</organism>
<dbReference type="InterPro" id="IPR051279">
    <property type="entry name" value="PP1-Reg/Actin-Interact_Protein"/>
</dbReference>
<feature type="region of interest" description="Disordered" evidence="4">
    <location>
        <begin position="560"/>
        <end position="600"/>
    </location>
</feature>
<feature type="compositionally biased region" description="Polar residues" evidence="4">
    <location>
        <begin position="794"/>
        <end position="804"/>
    </location>
</feature>
<dbReference type="SMART" id="SM00368">
    <property type="entry name" value="LRR_RI"/>
    <property type="match status" value="8"/>
</dbReference>
<evidence type="ECO:0000313" key="6">
    <source>
        <dbReference type="Proteomes" id="UP000014500"/>
    </source>
</evidence>